<dbReference type="InterPro" id="IPR045886">
    <property type="entry name" value="ThiF/MoeB/HesA"/>
</dbReference>
<dbReference type="NCBIfam" id="TIGR01408">
    <property type="entry name" value="Ube1"/>
    <property type="match status" value="1"/>
</dbReference>
<evidence type="ECO:0000256" key="4">
    <source>
        <dbReference type="SAM" id="MobiDB-lite"/>
    </source>
</evidence>
<dbReference type="Pfam" id="PF16191">
    <property type="entry name" value="E1_4HB"/>
    <property type="match status" value="1"/>
</dbReference>
<dbReference type="InterPro" id="IPR019572">
    <property type="entry name" value="UBA_E1_SCCH"/>
</dbReference>
<dbReference type="GO" id="GO:0006974">
    <property type="term" value="P:DNA damage response"/>
    <property type="evidence" value="ECO:0007669"/>
    <property type="project" value="TreeGrafter"/>
</dbReference>
<feature type="domain" description="Ubiquitin-activating enzyme E1 C-terminal" evidence="5">
    <location>
        <begin position="757"/>
        <end position="889"/>
    </location>
</feature>
<reference evidence="6 7" key="1">
    <citation type="journal article" date="2015" name="Genome Biol. Evol.">
        <title>Comparative Genomics of a Bacterivorous Green Alga Reveals Evolutionary Causalities and Consequences of Phago-Mixotrophic Mode of Nutrition.</title>
        <authorList>
            <person name="Burns J.A."/>
            <person name="Paasch A."/>
            <person name="Narechania A."/>
            <person name="Kim E."/>
        </authorList>
    </citation>
    <scope>NUCLEOTIDE SEQUENCE [LARGE SCALE GENOMIC DNA]</scope>
    <source>
        <strain evidence="6 7">PLY_AMNH</strain>
    </source>
</reference>
<dbReference type="InterPro" id="IPR032420">
    <property type="entry name" value="E1_4HB"/>
</dbReference>
<comment type="similarity">
    <text evidence="2">Belongs to the ubiquitin-activating E1 family.</text>
</comment>
<dbReference type="Proteomes" id="UP001190700">
    <property type="component" value="Unassembled WGS sequence"/>
</dbReference>
<dbReference type="Gene3D" id="3.40.50.720">
    <property type="entry name" value="NAD(P)-binding Rossmann-like Domain"/>
    <property type="match status" value="1"/>
</dbReference>
<dbReference type="InterPro" id="IPR018075">
    <property type="entry name" value="UBQ-activ_enz_E1"/>
</dbReference>
<dbReference type="InterPro" id="IPR018965">
    <property type="entry name" value="Ub-activating_enz_E1_C"/>
</dbReference>
<feature type="compositionally biased region" description="Polar residues" evidence="4">
    <location>
        <begin position="648"/>
        <end position="657"/>
    </location>
</feature>
<evidence type="ECO:0000256" key="1">
    <source>
        <dbReference type="ARBA" id="ARBA00004906"/>
    </source>
</evidence>
<dbReference type="InterPro" id="IPR035985">
    <property type="entry name" value="Ubiquitin-activating_enz"/>
</dbReference>
<protein>
    <recommendedName>
        <fullName evidence="5">Ubiquitin-activating enzyme E1 C-terminal domain-containing protein</fullName>
    </recommendedName>
</protein>
<evidence type="ECO:0000313" key="7">
    <source>
        <dbReference type="Proteomes" id="UP001190700"/>
    </source>
</evidence>
<evidence type="ECO:0000259" key="5">
    <source>
        <dbReference type="SMART" id="SM00985"/>
    </source>
</evidence>
<sequence length="894" mass="97208">MLCNGLLQYLFADFGEEYTVRDPIGGMPSVHLVESITQDCPAAVTLVEEQRPDLQPGDSVVFTGVPNIPTLNDGTPRPITITGSNAFTIQDDTRQCEAASPVTHSGYVQKIPAPREMRFSCLKEAVENPVLAGSDAAQIARMQLLHLAFRALDSFQAQQGRLPAHGSTVDDELLLSIATTINGSATQLARVEELDADVLRALARGAAAELAPMATVAGALAAQEVLKAVSHTFLPLRQWLYVDALECVPAVGSVSAESDSPGEEEIPEAAEAAAAGRYEAQVAVLGRGIQERLGSLHFFLVGAGAVGCETLKLWALMGVGAGVSGAVTVADADVVERSNLNRQILFRPTDVGRLKVQVASEIAQEVNEDMTVHPRKVHVDQQHCSELGAQFFESLSGIFSAVDSTTARMFLDECCVQHRLPMVDPGTIGTLGSVQVVVDHQSETWSASRDPSDEKSVPVCTLNHFPYLPDHTLEWARDLFDRVFSQRPTIVNSYLGEKDFADMLKKKPSGEKGTLMEMLHDALVKHKTLTHEGCIVWARIQFEEHFVNNIKQLLHNFSPAMLTTAGNPFWSGTKRVPSPLHFDADNTLHMDFVLAAANLQAAVFGLKGCITTSQIKRVVPSVHLEPFMPREGVDIPVSDAAKQRSMPAGTSGTQPASDESMDTFGFQDLPSPGDLAGYRLTPLVFDPDDCVKYHIQFVQAAANCRCSNYSIPPAPRLQCRQKAGGLLPALCTTSAMVAGLACLEMYKLVSKAPLDRFKNSFVNLALPRLVAATPLAIPQQRVETSHGTTLTWSLWDVIAMDGTDDMTLKQFLDTFKKEQGLEISMLSLGRSLLYAQFFPRPKMEARMGLSLIDLVQTIGKTPVPNFQRTLNLSICCEDANGDDVEVPNVQVRIR</sequence>
<dbReference type="SUPFAM" id="SSF69572">
    <property type="entry name" value="Activating enzymes of the ubiquitin-like proteins"/>
    <property type="match status" value="2"/>
</dbReference>
<dbReference type="Pfam" id="PF09358">
    <property type="entry name" value="E1_UFD"/>
    <property type="match status" value="1"/>
</dbReference>
<keyword evidence="3" id="KW-0436">Ligase</keyword>
<dbReference type="InterPro" id="IPR042063">
    <property type="entry name" value="Ubi_acti_E1_SCCH"/>
</dbReference>
<dbReference type="PANTHER" id="PTHR10953:SF246">
    <property type="entry name" value="UBIQUITIN ACTIVATING ENZYME"/>
    <property type="match status" value="1"/>
</dbReference>
<dbReference type="Gene3D" id="2.40.30.180">
    <property type="entry name" value="Ubiquitin-activating enzyme E1, FCCH domain"/>
    <property type="match status" value="1"/>
</dbReference>
<dbReference type="GO" id="GO:0004839">
    <property type="term" value="F:ubiquitin activating enzyme activity"/>
    <property type="evidence" value="ECO:0007669"/>
    <property type="project" value="TreeGrafter"/>
</dbReference>
<dbReference type="InterPro" id="IPR000011">
    <property type="entry name" value="UBQ/SUMO-activ_enz_E1-like"/>
</dbReference>
<dbReference type="InterPro" id="IPR042302">
    <property type="entry name" value="E1_FCCH_sf"/>
</dbReference>
<evidence type="ECO:0000256" key="2">
    <source>
        <dbReference type="ARBA" id="ARBA00005673"/>
    </source>
</evidence>
<gene>
    <name evidence="6" type="ORF">CYMTET_46957</name>
</gene>
<dbReference type="Pfam" id="PF00899">
    <property type="entry name" value="ThiF"/>
    <property type="match status" value="1"/>
</dbReference>
<dbReference type="GO" id="GO:0005634">
    <property type="term" value="C:nucleus"/>
    <property type="evidence" value="ECO:0007669"/>
    <property type="project" value="TreeGrafter"/>
</dbReference>
<dbReference type="Gene3D" id="1.10.10.2660">
    <property type="entry name" value="Ubiquitin-activating enzyme E1, SCCH domain"/>
    <property type="match status" value="1"/>
</dbReference>
<dbReference type="InterPro" id="IPR032418">
    <property type="entry name" value="E1_FCCH"/>
</dbReference>
<dbReference type="AlphaFoldDB" id="A0AAE0BX59"/>
<dbReference type="Gene3D" id="3.10.290.60">
    <property type="entry name" value="Ubiquitin-activating enzyme E1, UFD domain"/>
    <property type="match status" value="1"/>
</dbReference>
<dbReference type="FunFam" id="3.10.290.60:FF:000001">
    <property type="entry name" value="Ubiquitin-activating enzyme E1 2"/>
    <property type="match status" value="1"/>
</dbReference>
<dbReference type="Gene3D" id="3.40.50.12550">
    <property type="entry name" value="Ubiquitin-activating enzyme E1, inactive adenylation domain, subdomain 2"/>
    <property type="match status" value="1"/>
</dbReference>
<proteinExistence type="inferred from homology"/>
<dbReference type="InterPro" id="IPR038252">
    <property type="entry name" value="UBA_E1_C_sf"/>
</dbReference>
<dbReference type="PANTHER" id="PTHR10953">
    <property type="entry name" value="UBIQUITIN-ACTIVATING ENZYME E1"/>
    <property type="match status" value="1"/>
</dbReference>
<organism evidence="6 7">
    <name type="scientific">Cymbomonas tetramitiformis</name>
    <dbReference type="NCBI Taxonomy" id="36881"/>
    <lineage>
        <taxon>Eukaryota</taxon>
        <taxon>Viridiplantae</taxon>
        <taxon>Chlorophyta</taxon>
        <taxon>Pyramimonadophyceae</taxon>
        <taxon>Pyramimonadales</taxon>
        <taxon>Pyramimonadaceae</taxon>
        <taxon>Cymbomonas</taxon>
    </lineage>
</organism>
<dbReference type="SMART" id="SM00985">
    <property type="entry name" value="UBA_e1_C"/>
    <property type="match status" value="1"/>
</dbReference>
<feature type="region of interest" description="Disordered" evidence="4">
    <location>
        <begin position="638"/>
        <end position="661"/>
    </location>
</feature>
<dbReference type="GO" id="GO:0005737">
    <property type="term" value="C:cytoplasm"/>
    <property type="evidence" value="ECO:0007669"/>
    <property type="project" value="TreeGrafter"/>
</dbReference>
<evidence type="ECO:0000256" key="3">
    <source>
        <dbReference type="ARBA" id="ARBA00022598"/>
    </source>
</evidence>
<comment type="caution">
    <text evidence="6">The sequence shown here is derived from an EMBL/GenBank/DDBJ whole genome shotgun (WGS) entry which is preliminary data.</text>
</comment>
<evidence type="ECO:0000313" key="6">
    <source>
        <dbReference type="EMBL" id="KAK3243387.1"/>
    </source>
</evidence>
<name>A0AAE0BX59_9CHLO</name>
<dbReference type="Pfam" id="PF10585">
    <property type="entry name" value="UBA_E1_SCCH"/>
    <property type="match status" value="1"/>
</dbReference>
<dbReference type="InterPro" id="IPR000594">
    <property type="entry name" value="ThiF_NAD_FAD-bd"/>
</dbReference>
<comment type="pathway">
    <text evidence="1">Protein modification; protein ubiquitination.</text>
</comment>
<dbReference type="Pfam" id="PF16190">
    <property type="entry name" value="E1_FCCH"/>
    <property type="match status" value="1"/>
</dbReference>
<accession>A0AAE0BX59</accession>
<keyword evidence="7" id="KW-1185">Reference proteome</keyword>
<dbReference type="PRINTS" id="PR01849">
    <property type="entry name" value="UBIQUITINACT"/>
</dbReference>
<dbReference type="GO" id="GO:0006511">
    <property type="term" value="P:ubiquitin-dependent protein catabolic process"/>
    <property type="evidence" value="ECO:0007669"/>
    <property type="project" value="TreeGrafter"/>
</dbReference>
<dbReference type="EMBL" id="LGRX02032907">
    <property type="protein sequence ID" value="KAK3243387.1"/>
    <property type="molecule type" value="Genomic_DNA"/>
</dbReference>